<keyword evidence="1" id="KW-0732">Signal</keyword>
<keyword evidence="3" id="KW-1185">Reference proteome</keyword>
<reference evidence="2 3" key="1">
    <citation type="journal article" date="2023" name="Nat. Commun.">
        <title>Origin of minicircular mitochondrial genomes in red algae.</title>
        <authorList>
            <person name="Lee Y."/>
            <person name="Cho C.H."/>
            <person name="Lee Y.M."/>
            <person name="Park S.I."/>
            <person name="Yang J.H."/>
            <person name="West J.A."/>
            <person name="Bhattacharya D."/>
            <person name="Yoon H.S."/>
        </authorList>
    </citation>
    <scope>NUCLEOTIDE SEQUENCE [LARGE SCALE GENOMIC DNA]</scope>
    <source>
        <strain evidence="2 3">CCMP1338</strain>
        <tissue evidence="2">Whole cell</tissue>
    </source>
</reference>
<comment type="caution">
    <text evidence="2">The sequence shown here is derived from an EMBL/GenBank/DDBJ whole genome shotgun (WGS) entry which is preliminary data.</text>
</comment>
<evidence type="ECO:0008006" key="4">
    <source>
        <dbReference type="Google" id="ProtNLM"/>
    </source>
</evidence>
<evidence type="ECO:0000313" key="2">
    <source>
        <dbReference type="EMBL" id="KAJ8901013.1"/>
    </source>
</evidence>
<proteinExistence type="predicted"/>
<name>A0AAV8UIX4_9RHOD</name>
<dbReference type="Proteomes" id="UP001157974">
    <property type="component" value="Unassembled WGS sequence"/>
</dbReference>
<dbReference type="EMBL" id="JAMWBK010000012">
    <property type="protein sequence ID" value="KAJ8901013.1"/>
    <property type="molecule type" value="Genomic_DNA"/>
</dbReference>
<dbReference type="AlphaFoldDB" id="A0AAV8UIX4"/>
<sequence>MMRVVALAVFSLALLGMARSARVTCAASPAFARFEYADADFLFTAPLKSTNGTEYGTVTLAVNVRQNVNCFAATFRTRTAAIGLLRLRVGIFGALEDAPTGKDRFTRRKRVAKVGEAVTVTKAGLNICPSSIIVDDPFLCCQRPNLDLYATALISTGSKVLRVYMRSADADPSCRTPNPGKPFRQVCTLPVTCLQN</sequence>
<protein>
    <recommendedName>
        <fullName evidence="4">Pherophorin domain-containing protein</fullName>
    </recommendedName>
</protein>
<feature type="chain" id="PRO_5043395529" description="Pherophorin domain-containing protein" evidence="1">
    <location>
        <begin position="21"/>
        <end position="196"/>
    </location>
</feature>
<gene>
    <name evidence="2" type="ORF">NDN08_004875</name>
</gene>
<feature type="signal peptide" evidence="1">
    <location>
        <begin position="1"/>
        <end position="20"/>
    </location>
</feature>
<evidence type="ECO:0000256" key="1">
    <source>
        <dbReference type="SAM" id="SignalP"/>
    </source>
</evidence>
<evidence type="ECO:0000313" key="3">
    <source>
        <dbReference type="Proteomes" id="UP001157974"/>
    </source>
</evidence>
<accession>A0AAV8UIX4</accession>
<organism evidence="2 3">
    <name type="scientific">Rhodosorus marinus</name>
    <dbReference type="NCBI Taxonomy" id="101924"/>
    <lineage>
        <taxon>Eukaryota</taxon>
        <taxon>Rhodophyta</taxon>
        <taxon>Stylonematophyceae</taxon>
        <taxon>Stylonematales</taxon>
        <taxon>Stylonemataceae</taxon>
        <taxon>Rhodosorus</taxon>
    </lineage>
</organism>